<dbReference type="EMBL" id="QJKF01000001">
    <property type="protein sequence ID" value="PXX71057.1"/>
    <property type="molecule type" value="Genomic_DNA"/>
</dbReference>
<keyword evidence="2 3" id="KW-0238">DNA-binding</keyword>
<dbReference type="SMART" id="SM00862">
    <property type="entry name" value="Trans_reg_C"/>
    <property type="match status" value="1"/>
</dbReference>
<dbReference type="GO" id="GO:0006355">
    <property type="term" value="P:regulation of DNA-templated transcription"/>
    <property type="evidence" value="ECO:0007669"/>
    <property type="project" value="InterPro"/>
</dbReference>
<dbReference type="InterPro" id="IPR049945">
    <property type="entry name" value="AAA_22"/>
</dbReference>
<dbReference type="Gene3D" id="1.25.40.10">
    <property type="entry name" value="Tetratricopeptide repeat domain"/>
    <property type="match status" value="2"/>
</dbReference>
<dbReference type="PANTHER" id="PTHR47691">
    <property type="entry name" value="REGULATOR-RELATED"/>
    <property type="match status" value="1"/>
</dbReference>
<accession>A0A318KB09</accession>
<dbReference type="Gene3D" id="1.10.10.10">
    <property type="entry name" value="Winged helix-like DNA-binding domain superfamily/Winged helix DNA-binding domain"/>
    <property type="match status" value="1"/>
</dbReference>
<dbReference type="GO" id="GO:0000160">
    <property type="term" value="P:phosphorelay signal transduction system"/>
    <property type="evidence" value="ECO:0007669"/>
    <property type="project" value="InterPro"/>
</dbReference>
<name>A0A318KB09_9NOCA</name>
<evidence type="ECO:0000313" key="5">
    <source>
        <dbReference type="EMBL" id="PXX71057.1"/>
    </source>
</evidence>
<dbReference type="PANTHER" id="PTHR47691:SF3">
    <property type="entry name" value="HTH-TYPE TRANSCRIPTIONAL REGULATOR RV0890C-RELATED"/>
    <property type="match status" value="1"/>
</dbReference>
<dbReference type="RefSeq" id="WP_051186755.1">
    <property type="nucleotide sequence ID" value="NZ_QJKF01000001.1"/>
</dbReference>
<dbReference type="PROSITE" id="PS51755">
    <property type="entry name" value="OMPR_PHOB"/>
    <property type="match status" value="1"/>
</dbReference>
<evidence type="ECO:0000259" key="4">
    <source>
        <dbReference type="PROSITE" id="PS51755"/>
    </source>
</evidence>
<dbReference type="GO" id="GO:0003677">
    <property type="term" value="F:DNA binding"/>
    <property type="evidence" value="ECO:0007669"/>
    <property type="project" value="UniProtKB-UniRule"/>
</dbReference>
<dbReference type="AlphaFoldDB" id="A0A318KB09"/>
<dbReference type="SMART" id="SM01043">
    <property type="entry name" value="BTAD"/>
    <property type="match status" value="1"/>
</dbReference>
<dbReference type="OrthoDB" id="4336084at2"/>
<dbReference type="InterPro" id="IPR058852">
    <property type="entry name" value="HTH_77"/>
</dbReference>
<dbReference type="CDD" id="cd15831">
    <property type="entry name" value="BTAD"/>
    <property type="match status" value="1"/>
</dbReference>
<dbReference type="SUPFAM" id="SSF46894">
    <property type="entry name" value="C-terminal effector domain of the bipartite response regulators"/>
    <property type="match status" value="1"/>
</dbReference>
<dbReference type="Pfam" id="PF03704">
    <property type="entry name" value="BTAD"/>
    <property type="match status" value="1"/>
</dbReference>
<reference evidence="5 6" key="1">
    <citation type="submission" date="2018-05" db="EMBL/GenBank/DDBJ databases">
        <title>Genomic Encyclopedia of Type Strains, Phase IV (KMG-IV): sequencing the most valuable type-strain genomes for metagenomic binning, comparative biology and taxonomic classification.</title>
        <authorList>
            <person name="Goeker M."/>
        </authorList>
    </citation>
    <scope>NUCLEOTIDE SEQUENCE [LARGE SCALE GENOMIC DNA]</scope>
    <source>
        <strain evidence="5 6">DSM 44704</strain>
    </source>
</reference>
<dbReference type="InterPro" id="IPR016032">
    <property type="entry name" value="Sig_transdc_resp-reg_C-effctor"/>
</dbReference>
<dbReference type="SUPFAM" id="SSF48452">
    <property type="entry name" value="TPR-like"/>
    <property type="match status" value="1"/>
</dbReference>
<evidence type="ECO:0000256" key="1">
    <source>
        <dbReference type="ARBA" id="ARBA00005820"/>
    </source>
</evidence>
<dbReference type="InterPro" id="IPR027417">
    <property type="entry name" value="P-loop_NTPase"/>
</dbReference>
<dbReference type="SUPFAM" id="SSF52540">
    <property type="entry name" value="P-loop containing nucleoside triphosphate hydrolases"/>
    <property type="match status" value="1"/>
</dbReference>
<organism evidence="5 6">
    <name type="scientific">Nocardia tenerifensis</name>
    <dbReference type="NCBI Taxonomy" id="228006"/>
    <lineage>
        <taxon>Bacteria</taxon>
        <taxon>Bacillati</taxon>
        <taxon>Actinomycetota</taxon>
        <taxon>Actinomycetes</taxon>
        <taxon>Mycobacteriales</taxon>
        <taxon>Nocardiaceae</taxon>
        <taxon>Nocardia</taxon>
    </lineage>
</organism>
<dbReference type="InterPro" id="IPR001867">
    <property type="entry name" value="OmpR/PhoB-type_DNA-bd"/>
</dbReference>
<evidence type="ECO:0000256" key="2">
    <source>
        <dbReference type="ARBA" id="ARBA00023125"/>
    </source>
</evidence>
<dbReference type="Pfam" id="PF00486">
    <property type="entry name" value="Trans_reg_C"/>
    <property type="match status" value="1"/>
</dbReference>
<feature type="domain" description="OmpR/PhoB-type" evidence="4">
    <location>
        <begin position="1"/>
        <end position="93"/>
    </location>
</feature>
<comment type="caution">
    <text evidence="5">The sequence shown here is derived from an EMBL/GenBank/DDBJ whole genome shotgun (WGS) entry which is preliminary data.</text>
</comment>
<dbReference type="Pfam" id="PF25872">
    <property type="entry name" value="HTH_77"/>
    <property type="match status" value="1"/>
</dbReference>
<dbReference type="Pfam" id="PF13401">
    <property type="entry name" value="AAA_22"/>
    <property type="match status" value="1"/>
</dbReference>
<sequence>MILCRILGPVTVEVDGVVVDLGGAVARRLLAALATGMGAAVDHSVLAELVWGDEPPRDATKTVRVAVHRLRMALGPRGASWIVSEPGGYRLAVGPSGTDHGLFADRVTAGLRASAAGRPSTAIGLLESALALWRGRPWPEFEESAPVSAARARLLELYELGFEELQAARLECGDATAAVVALSGTITEAPYRERRWELLALALYRSGRQAQALAELRRVRDLLVDELGIEPGPALRELADRMLAHDPRLLAVSAPAELSAKAAVRTEGVGAEPVTGPARPLSVFIGRRTELDLLQELLTENRLVTVVGPAGVGKTRLVIEYAAERPGAWLVPLADSRSAADVAPSIAAALGIPSVIGDPMTAVRHALRDQSGLLILDNCEHLVDGLTTIVPELLAHAAGVHILATSRRPLGIAGERVMPLHPLTTDASDGHAGPAVELLYERVSAGRADWRATPDDEWAAHAICRALDGLPLAIELAAARERVLGLSGIATLLPERTDVLAPTPHGSLSPHDSLTSAIAWSVEQLDTADRALLLRLWPFGGGFTWQAAESVWRDGDGAVLARLSTLVDRSVVIADVTNGSARYRMLETIRRYCRDNDPDPAATQEAHADWVRRLMRMQAGLLSRSRSAATAALLSTEMANIRIGFHHDLAHRPIEALRSTGALSTISVTVGTVREAIRGIRAALAACPDAALTERVEALIALSISESHSGNSAAAVRAAESAIGQLDATNPEHELLLMRAYSGQSNALAESNDMGAFRLAHRRFRAATESPIAPEALRVNARVGAAILQFHDGQVDTAIETMLACRDSATRNGNIWVRGKIETMLAWTLLMRAPTDATSIRQALDYLSSALTAFEQQPHGVEVLLCLDAGVCALICLGYKDIAQRLHAAILGHAARIGTDPCRLLRTLAQGLADRKAEGLAGIQPSGPVPSWSAMVELFTGTVAGLAKS</sequence>
<keyword evidence="6" id="KW-1185">Reference proteome</keyword>
<dbReference type="GO" id="GO:0016887">
    <property type="term" value="F:ATP hydrolysis activity"/>
    <property type="evidence" value="ECO:0007669"/>
    <property type="project" value="InterPro"/>
</dbReference>
<comment type="similarity">
    <text evidence="1">Belongs to the AfsR/DnrI/RedD regulatory family.</text>
</comment>
<dbReference type="Proteomes" id="UP000247569">
    <property type="component" value="Unassembled WGS sequence"/>
</dbReference>
<evidence type="ECO:0000313" key="6">
    <source>
        <dbReference type="Proteomes" id="UP000247569"/>
    </source>
</evidence>
<dbReference type="Gene3D" id="3.40.50.300">
    <property type="entry name" value="P-loop containing nucleotide triphosphate hydrolases"/>
    <property type="match status" value="1"/>
</dbReference>
<dbReference type="InterPro" id="IPR036388">
    <property type="entry name" value="WH-like_DNA-bd_sf"/>
</dbReference>
<gene>
    <name evidence="5" type="ORF">DFR70_101478</name>
</gene>
<proteinExistence type="inferred from homology"/>
<protein>
    <submittedName>
        <fullName evidence="5">Putative ATPase</fullName>
    </submittedName>
</protein>
<evidence type="ECO:0000256" key="3">
    <source>
        <dbReference type="PROSITE-ProRule" id="PRU01091"/>
    </source>
</evidence>
<dbReference type="InterPro" id="IPR005158">
    <property type="entry name" value="BTAD"/>
</dbReference>
<dbReference type="InterPro" id="IPR011990">
    <property type="entry name" value="TPR-like_helical_dom_sf"/>
</dbReference>
<feature type="DNA-binding region" description="OmpR/PhoB-type" evidence="3">
    <location>
        <begin position="1"/>
        <end position="93"/>
    </location>
</feature>